<gene>
    <name evidence="5" type="ORF">FB388_5974</name>
</gene>
<dbReference type="Pfam" id="PF01329">
    <property type="entry name" value="Pterin_4a"/>
    <property type="match status" value="1"/>
</dbReference>
<dbReference type="RefSeq" id="WP_142105361.1">
    <property type="nucleotide sequence ID" value="NZ_VFPH01000002.1"/>
</dbReference>
<dbReference type="GO" id="GO:0008124">
    <property type="term" value="F:4-alpha-hydroxytetrahydrobiopterin dehydratase activity"/>
    <property type="evidence" value="ECO:0007669"/>
    <property type="project" value="UniProtKB-UniRule"/>
</dbReference>
<dbReference type="InterPro" id="IPR036428">
    <property type="entry name" value="PCD_sf"/>
</dbReference>
<dbReference type="GO" id="GO:0006729">
    <property type="term" value="P:tetrahydrobiopterin biosynthetic process"/>
    <property type="evidence" value="ECO:0007669"/>
    <property type="project" value="InterPro"/>
</dbReference>
<keyword evidence="3 4" id="KW-0456">Lyase</keyword>
<dbReference type="SUPFAM" id="SSF55248">
    <property type="entry name" value="PCD-like"/>
    <property type="match status" value="1"/>
</dbReference>
<evidence type="ECO:0000256" key="3">
    <source>
        <dbReference type="ARBA" id="ARBA00023239"/>
    </source>
</evidence>
<dbReference type="Gene3D" id="3.30.1360.20">
    <property type="entry name" value="Transcriptional coactivator/pterin dehydratase"/>
    <property type="match status" value="1"/>
</dbReference>
<dbReference type="PANTHER" id="PTHR12599:SF0">
    <property type="entry name" value="PTERIN-4-ALPHA-CARBINOLAMINE DEHYDRATASE"/>
    <property type="match status" value="1"/>
</dbReference>
<evidence type="ECO:0000313" key="6">
    <source>
        <dbReference type="Proteomes" id="UP000319818"/>
    </source>
</evidence>
<dbReference type="AlphaFoldDB" id="A0A543FY30"/>
<dbReference type="EC" id="4.2.1.96" evidence="4"/>
<dbReference type="InterPro" id="IPR001533">
    <property type="entry name" value="Pterin_deHydtase"/>
</dbReference>
<protein>
    <recommendedName>
        <fullName evidence="4">Putative pterin-4-alpha-carbinolamine dehydratase</fullName>
        <shortName evidence="4">PHS</shortName>
        <ecNumber evidence="4">4.2.1.96</ecNumber>
    </recommendedName>
    <alternativeName>
        <fullName evidence="4">4-alpha-hydroxy-tetrahydropterin dehydratase</fullName>
    </alternativeName>
    <alternativeName>
        <fullName evidence="4">Pterin carbinolamine dehydratase</fullName>
        <shortName evidence="4">PCD</shortName>
    </alternativeName>
</protein>
<dbReference type="CDD" id="cd00488">
    <property type="entry name" value="PCD_DCoH"/>
    <property type="match status" value="1"/>
</dbReference>
<dbReference type="EMBL" id="VFPH01000002">
    <property type="protein sequence ID" value="TQM38730.1"/>
    <property type="molecule type" value="Genomic_DNA"/>
</dbReference>
<evidence type="ECO:0000313" key="5">
    <source>
        <dbReference type="EMBL" id="TQM38730.1"/>
    </source>
</evidence>
<comment type="similarity">
    <text evidence="2 4">Belongs to the pterin-4-alpha-carbinolamine dehydratase family.</text>
</comment>
<evidence type="ECO:0000256" key="2">
    <source>
        <dbReference type="ARBA" id="ARBA00006472"/>
    </source>
</evidence>
<comment type="caution">
    <text evidence="5">The sequence shown here is derived from an EMBL/GenBank/DDBJ whole genome shotgun (WGS) entry which is preliminary data.</text>
</comment>
<proteinExistence type="inferred from homology"/>
<comment type="catalytic activity">
    <reaction evidence="1 4">
        <text>(4aS,6R)-4a-hydroxy-L-erythro-5,6,7,8-tetrahydrobiopterin = (6R)-L-erythro-6,7-dihydrobiopterin + H2O</text>
        <dbReference type="Rhea" id="RHEA:11920"/>
        <dbReference type="ChEBI" id="CHEBI:15377"/>
        <dbReference type="ChEBI" id="CHEBI:15642"/>
        <dbReference type="ChEBI" id="CHEBI:43120"/>
        <dbReference type="EC" id="4.2.1.96"/>
    </reaction>
</comment>
<organism evidence="5 6">
    <name type="scientific">Pseudonocardia cypriaca</name>
    <dbReference type="NCBI Taxonomy" id="882449"/>
    <lineage>
        <taxon>Bacteria</taxon>
        <taxon>Bacillati</taxon>
        <taxon>Actinomycetota</taxon>
        <taxon>Actinomycetes</taxon>
        <taxon>Pseudonocardiales</taxon>
        <taxon>Pseudonocardiaceae</taxon>
        <taxon>Pseudonocardia</taxon>
    </lineage>
</organism>
<dbReference type="NCBIfam" id="NF002017">
    <property type="entry name" value="PRK00823.1-2"/>
    <property type="match status" value="1"/>
</dbReference>
<accession>A0A543FY30</accession>
<reference evidence="5 6" key="1">
    <citation type="submission" date="2019-06" db="EMBL/GenBank/DDBJ databases">
        <title>Sequencing the genomes of 1000 actinobacteria strains.</title>
        <authorList>
            <person name="Klenk H.-P."/>
        </authorList>
    </citation>
    <scope>NUCLEOTIDE SEQUENCE [LARGE SCALE GENOMIC DNA]</scope>
    <source>
        <strain evidence="5 6">DSM 45511</strain>
    </source>
</reference>
<evidence type="ECO:0000256" key="1">
    <source>
        <dbReference type="ARBA" id="ARBA00001554"/>
    </source>
</evidence>
<evidence type="ECO:0000256" key="4">
    <source>
        <dbReference type="HAMAP-Rule" id="MF_00434"/>
    </source>
</evidence>
<dbReference type="PANTHER" id="PTHR12599">
    <property type="entry name" value="PTERIN-4-ALPHA-CARBINOLAMINE DEHYDRATASE"/>
    <property type="match status" value="1"/>
</dbReference>
<dbReference type="HAMAP" id="MF_00434">
    <property type="entry name" value="Pterin_4_alpha"/>
    <property type="match status" value="1"/>
</dbReference>
<sequence>MPRLLDDDEITAALGDLPGWEREDDALVRTAALPSFPAAIAVVDRVAAIAEERDHHPDIDIRWNTLTFRCSTHSAGGITRLDVELATSISQEIDAANS</sequence>
<keyword evidence="6" id="KW-1185">Reference proteome</keyword>
<dbReference type="Proteomes" id="UP000319818">
    <property type="component" value="Unassembled WGS sequence"/>
</dbReference>
<dbReference type="OrthoDB" id="15077at2"/>
<name>A0A543FY30_9PSEU</name>